<comment type="similarity">
    <text evidence="3">Belongs to the ANP32 family.</text>
</comment>
<dbReference type="PROSITE" id="PS51450">
    <property type="entry name" value="LRR"/>
    <property type="match status" value="1"/>
</dbReference>
<keyword evidence="2" id="KW-0677">Repeat</keyword>
<evidence type="ECO:0000256" key="3">
    <source>
        <dbReference type="ARBA" id="ARBA00025777"/>
    </source>
</evidence>
<keyword evidence="1" id="KW-0433">Leucine-rich repeat</keyword>
<dbReference type="InterPro" id="IPR045081">
    <property type="entry name" value="AN32"/>
</dbReference>
<dbReference type="GO" id="GO:0005634">
    <property type="term" value="C:nucleus"/>
    <property type="evidence" value="ECO:0007669"/>
    <property type="project" value="TreeGrafter"/>
</dbReference>
<comment type="caution">
    <text evidence="5">The sequence shown here is derived from an EMBL/GenBank/DDBJ whole genome shotgun (WGS) entry which is preliminary data.</text>
</comment>
<feature type="compositionally biased region" description="Acidic residues" evidence="4">
    <location>
        <begin position="261"/>
        <end position="287"/>
    </location>
</feature>
<dbReference type="Pfam" id="PF14580">
    <property type="entry name" value="LRR_9"/>
    <property type="match status" value="1"/>
</dbReference>
<gene>
    <name evidence="5" type="ORF">TGRUB_271810</name>
</gene>
<dbReference type="EMBL" id="AFYV02000726">
    <property type="protein sequence ID" value="KFG64183.1"/>
    <property type="molecule type" value="Genomic_DNA"/>
</dbReference>
<dbReference type="PANTHER" id="PTHR11375">
    <property type="entry name" value="ACIDIC LEUCINE-RICH NUCLEAR PHOSPHOPROTEIN 32"/>
    <property type="match status" value="1"/>
</dbReference>
<dbReference type="OrthoDB" id="2160613at2759"/>
<feature type="region of interest" description="Disordered" evidence="4">
    <location>
        <begin position="12"/>
        <end position="33"/>
    </location>
</feature>
<dbReference type="InterPro" id="IPR001611">
    <property type="entry name" value="Leu-rich_rpt"/>
</dbReference>
<accession>A0A086M5L5</accession>
<dbReference type="InterPro" id="IPR032675">
    <property type="entry name" value="LRR_dom_sf"/>
</dbReference>
<organism evidence="5 6">
    <name type="scientific">Toxoplasma gondii RUB</name>
    <dbReference type="NCBI Taxonomy" id="935652"/>
    <lineage>
        <taxon>Eukaryota</taxon>
        <taxon>Sar</taxon>
        <taxon>Alveolata</taxon>
        <taxon>Apicomplexa</taxon>
        <taxon>Conoidasida</taxon>
        <taxon>Coccidia</taxon>
        <taxon>Eucoccidiorida</taxon>
        <taxon>Eimeriorina</taxon>
        <taxon>Sarcocystidae</taxon>
        <taxon>Toxoplasma</taxon>
    </lineage>
</organism>
<evidence type="ECO:0000256" key="4">
    <source>
        <dbReference type="SAM" id="MobiDB-lite"/>
    </source>
</evidence>
<feature type="region of interest" description="Disordered" evidence="4">
    <location>
        <begin position="244"/>
        <end position="287"/>
    </location>
</feature>
<protein>
    <submittedName>
        <fullName evidence="5">Putative lanp</fullName>
    </submittedName>
</protein>
<dbReference type="PANTHER" id="PTHR11375:SF0">
    <property type="entry name" value="ACIDIC LEUCINE-RICH NUCLEAR PHOSPHOPROTEIN 32 FAMILY MEMBER A"/>
    <property type="match status" value="1"/>
</dbReference>
<dbReference type="VEuPathDB" id="ToxoDB:TGRUB_271810"/>
<reference evidence="5 6" key="1">
    <citation type="submission" date="2014-05" db="EMBL/GenBank/DDBJ databases">
        <authorList>
            <person name="Sibley D."/>
            <person name="Venepally P."/>
            <person name="Karamycheva S."/>
            <person name="Hadjithomas M."/>
            <person name="Khan A."/>
            <person name="Brunk B."/>
            <person name="Roos D."/>
            <person name="Caler E."/>
            <person name="Lorenzi H."/>
        </authorList>
    </citation>
    <scope>NUCLEOTIDE SEQUENCE [LARGE SCALE GENOMIC DNA]</scope>
    <source>
        <strain evidence="5 6">RUB</strain>
    </source>
</reference>
<dbReference type="GO" id="GO:0042393">
    <property type="term" value="F:histone binding"/>
    <property type="evidence" value="ECO:0007669"/>
    <property type="project" value="TreeGrafter"/>
</dbReference>
<name>A0A086M5L5_TOXGO</name>
<dbReference type="Proteomes" id="UP000028834">
    <property type="component" value="Unassembled WGS sequence"/>
</dbReference>
<sequence length="287" mass="32453">MESAIRERVEHWFAKRGNGEGEEANGAASSASDEEMMKAAGEEMVELILDGRQFKSVSHEASDLLQKLQVLGKFTCNQTGLHSVEGFPVMPSVKTLELTDNHISGGLEALVKSFPNLKRLQLGGNYFRTFEVLEPLKDLCNLEHLGLDMSPISNQSEYRQKVFEMFPRLVVLDSTDKDGKEVEAADSDEEDEEECKNAQDAKKIEKVCESQMLCLRLSAGSCPVRRTFVYMIPEWIHVALSLSDDDDEEADTTLKDFYEKDLEDDDEEDEDDFNPDGEEEEDEDFDE</sequence>
<dbReference type="AlphaFoldDB" id="A0A086M5L5"/>
<evidence type="ECO:0000313" key="5">
    <source>
        <dbReference type="EMBL" id="KFG64183.1"/>
    </source>
</evidence>
<dbReference type="Gene3D" id="3.80.10.10">
    <property type="entry name" value="Ribonuclease Inhibitor"/>
    <property type="match status" value="1"/>
</dbReference>
<feature type="compositionally biased region" description="Acidic residues" evidence="4">
    <location>
        <begin position="184"/>
        <end position="194"/>
    </location>
</feature>
<dbReference type="SUPFAM" id="SSF52058">
    <property type="entry name" value="L domain-like"/>
    <property type="match status" value="1"/>
</dbReference>
<evidence type="ECO:0000256" key="2">
    <source>
        <dbReference type="ARBA" id="ARBA00022737"/>
    </source>
</evidence>
<feature type="non-terminal residue" evidence="5">
    <location>
        <position position="287"/>
    </location>
</feature>
<evidence type="ECO:0000256" key="1">
    <source>
        <dbReference type="ARBA" id="ARBA00022614"/>
    </source>
</evidence>
<proteinExistence type="inferred from homology"/>
<evidence type="ECO:0000313" key="6">
    <source>
        <dbReference type="Proteomes" id="UP000028834"/>
    </source>
</evidence>
<feature type="region of interest" description="Disordered" evidence="4">
    <location>
        <begin position="177"/>
        <end position="197"/>
    </location>
</feature>